<evidence type="ECO:0000313" key="9">
    <source>
        <dbReference type="WBParaSite" id="nRc.2.0.1.t13636-RA"/>
    </source>
</evidence>
<dbReference type="GO" id="GO:0004674">
    <property type="term" value="F:protein serine/threonine kinase activity"/>
    <property type="evidence" value="ECO:0007669"/>
    <property type="project" value="UniProtKB-KW"/>
</dbReference>
<keyword evidence="3 4" id="KW-0067">ATP-binding</keyword>
<dbReference type="SMART" id="SM00220">
    <property type="entry name" value="S_TKc"/>
    <property type="match status" value="1"/>
</dbReference>
<dbReference type="EC" id="2.7.11.1" evidence="1"/>
<dbReference type="InterPro" id="IPR011009">
    <property type="entry name" value="Kinase-like_dom_sf"/>
</dbReference>
<dbReference type="GO" id="GO:0005524">
    <property type="term" value="F:ATP binding"/>
    <property type="evidence" value="ECO:0007669"/>
    <property type="project" value="UniProtKB-UniRule"/>
</dbReference>
<dbReference type="PROSITE" id="PS50011">
    <property type="entry name" value="PROTEIN_KINASE_DOM"/>
    <property type="match status" value="1"/>
</dbReference>
<dbReference type="Gene3D" id="1.10.510.10">
    <property type="entry name" value="Transferase(Phosphotransferase) domain 1"/>
    <property type="match status" value="1"/>
</dbReference>
<dbReference type="InterPro" id="IPR000719">
    <property type="entry name" value="Prot_kinase_dom"/>
</dbReference>
<evidence type="ECO:0000259" key="7">
    <source>
        <dbReference type="PROSITE" id="PS50011"/>
    </source>
</evidence>
<keyword evidence="2 4" id="KW-0547">Nucleotide-binding</keyword>
<feature type="domain" description="Protein kinase" evidence="7">
    <location>
        <begin position="33"/>
        <end position="345"/>
    </location>
</feature>
<keyword evidence="5" id="KW-0808">Transferase</keyword>
<evidence type="ECO:0000256" key="5">
    <source>
        <dbReference type="RuleBase" id="RU000304"/>
    </source>
</evidence>
<evidence type="ECO:0000256" key="1">
    <source>
        <dbReference type="ARBA" id="ARBA00012513"/>
    </source>
</evidence>
<keyword evidence="5" id="KW-0723">Serine/threonine-protein kinase</keyword>
<dbReference type="Pfam" id="PF00069">
    <property type="entry name" value="Pkinase"/>
    <property type="match status" value="1"/>
</dbReference>
<reference evidence="9" key="1">
    <citation type="submission" date="2022-11" db="UniProtKB">
        <authorList>
            <consortium name="WormBaseParasite"/>
        </authorList>
    </citation>
    <scope>IDENTIFICATION</scope>
</reference>
<sequence>MAYVPPVPIKKSQTVAKTASETIKIGEVINNRFTIIRILGEGGFGAVYEVEDDRNKERAAAKLELQKPPPDEPDLTLETNVLRCLQNSVHFTKYIQAGEYRAIRYLIMELVDNSSKNISELRRACPDKKFTTSTSVRVSLQMFEAIEHMHKLKLLHRDVKQANFTIGLGKKMRIIYLLDFGLVRKYVQKDGSLKPARPKAPFRVYSLTSDFSIPQGTRSVLECHMGDLPFPGAEVTKPKLADIKESLVDDLFRTMDKVWRKFYDQLVILKYGENVPYEQMTKEMHSLIKEKKIDDKEPYDWEDGGVYAAAVRSVMAVKEPHKQTAADEKEKATGGTAGGKTGPTG</sequence>
<keyword evidence="8" id="KW-1185">Reference proteome</keyword>
<dbReference type="PROSITE" id="PS00108">
    <property type="entry name" value="PROTEIN_KINASE_ST"/>
    <property type="match status" value="1"/>
</dbReference>
<organism evidence="8 9">
    <name type="scientific">Romanomermis culicivorax</name>
    <name type="common">Nematode worm</name>
    <dbReference type="NCBI Taxonomy" id="13658"/>
    <lineage>
        <taxon>Eukaryota</taxon>
        <taxon>Metazoa</taxon>
        <taxon>Ecdysozoa</taxon>
        <taxon>Nematoda</taxon>
        <taxon>Enoplea</taxon>
        <taxon>Dorylaimia</taxon>
        <taxon>Mermithida</taxon>
        <taxon>Mermithoidea</taxon>
        <taxon>Mermithidae</taxon>
        <taxon>Romanomermis</taxon>
    </lineage>
</organism>
<evidence type="ECO:0000313" key="8">
    <source>
        <dbReference type="Proteomes" id="UP000887565"/>
    </source>
</evidence>
<accession>A0A915IHI5</accession>
<comment type="similarity">
    <text evidence="5">Belongs to the protein kinase superfamily.</text>
</comment>
<evidence type="ECO:0000256" key="6">
    <source>
        <dbReference type="SAM" id="MobiDB-lite"/>
    </source>
</evidence>
<dbReference type="WBParaSite" id="nRc.2.0.1.t13636-RA">
    <property type="protein sequence ID" value="nRc.2.0.1.t13636-RA"/>
    <property type="gene ID" value="nRc.2.0.1.g13636"/>
</dbReference>
<evidence type="ECO:0000256" key="2">
    <source>
        <dbReference type="ARBA" id="ARBA00022741"/>
    </source>
</evidence>
<evidence type="ECO:0000256" key="4">
    <source>
        <dbReference type="PROSITE-ProRule" id="PRU10141"/>
    </source>
</evidence>
<feature type="binding site" evidence="4">
    <location>
        <position position="62"/>
    </location>
    <ligand>
        <name>ATP</name>
        <dbReference type="ChEBI" id="CHEBI:30616"/>
    </ligand>
</feature>
<dbReference type="PANTHER" id="PTHR11909">
    <property type="entry name" value="CASEIN KINASE-RELATED"/>
    <property type="match status" value="1"/>
</dbReference>
<feature type="compositionally biased region" description="Basic and acidic residues" evidence="6">
    <location>
        <begin position="318"/>
        <end position="332"/>
    </location>
</feature>
<dbReference type="SUPFAM" id="SSF56112">
    <property type="entry name" value="Protein kinase-like (PK-like)"/>
    <property type="match status" value="1"/>
</dbReference>
<proteinExistence type="inferred from homology"/>
<dbReference type="Proteomes" id="UP000887565">
    <property type="component" value="Unplaced"/>
</dbReference>
<name>A0A915IHI5_ROMCU</name>
<dbReference type="InterPro" id="IPR008271">
    <property type="entry name" value="Ser/Thr_kinase_AS"/>
</dbReference>
<dbReference type="InterPro" id="IPR050235">
    <property type="entry name" value="CK1_Ser-Thr_kinase"/>
</dbReference>
<feature type="region of interest" description="Disordered" evidence="6">
    <location>
        <begin position="318"/>
        <end position="345"/>
    </location>
</feature>
<keyword evidence="5" id="KW-0418">Kinase</keyword>
<dbReference type="AlphaFoldDB" id="A0A915IHI5"/>
<protein>
    <recommendedName>
        <fullName evidence="1">non-specific serine/threonine protein kinase</fullName>
        <ecNumber evidence="1">2.7.11.1</ecNumber>
    </recommendedName>
</protein>
<dbReference type="PROSITE" id="PS00107">
    <property type="entry name" value="PROTEIN_KINASE_ATP"/>
    <property type="match status" value="1"/>
</dbReference>
<feature type="compositionally biased region" description="Gly residues" evidence="6">
    <location>
        <begin position="335"/>
        <end position="345"/>
    </location>
</feature>
<evidence type="ECO:0000256" key="3">
    <source>
        <dbReference type="ARBA" id="ARBA00022840"/>
    </source>
</evidence>
<dbReference type="InterPro" id="IPR017441">
    <property type="entry name" value="Protein_kinase_ATP_BS"/>
</dbReference>